<evidence type="ECO:0000256" key="6">
    <source>
        <dbReference type="ARBA" id="ARBA00022723"/>
    </source>
</evidence>
<dbReference type="RefSeq" id="XP_031884988.2">
    <property type="nucleotide sequence ID" value="XM_032036127.2"/>
</dbReference>
<gene>
    <name evidence="22" type="primary">fetC-1</name>
    <name evidence="22" type="ORF">CGGC5_v013401</name>
</gene>
<keyword evidence="4" id="KW-0410">Iron transport</keyword>
<keyword evidence="7" id="KW-0732">Signal</keyword>
<comment type="caution">
    <text evidence="22">The sequence shown here is derived from an EMBL/GenBank/DDBJ whole genome shotgun (WGS) entry which is preliminary data.</text>
</comment>
<comment type="similarity">
    <text evidence="1">Belongs to the multicopper oxidase family.</text>
</comment>
<dbReference type="InterPro" id="IPR011707">
    <property type="entry name" value="Cu-oxidase-like_N"/>
</dbReference>
<keyword evidence="8" id="KW-0677">Repeat</keyword>
<evidence type="ECO:0000256" key="5">
    <source>
        <dbReference type="ARBA" id="ARBA00022692"/>
    </source>
</evidence>
<evidence type="ECO:0000256" key="13">
    <source>
        <dbReference type="ARBA" id="ARBA00023065"/>
    </source>
</evidence>
<keyword evidence="6" id="KW-0479">Metal-binding</keyword>
<dbReference type="Pfam" id="PF07732">
    <property type="entry name" value="Cu-oxidase_3"/>
    <property type="match status" value="1"/>
</dbReference>
<dbReference type="GeneID" id="43620125"/>
<feature type="domain" description="Plastocyanin-like" evidence="20">
    <location>
        <begin position="426"/>
        <end position="560"/>
    </location>
</feature>
<dbReference type="InterPro" id="IPR002355">
    <property type="entry name" value="Cu_oxidase_Cu_BS"/>
</dbReference>
<dbReference type="InterPro" id="IPR045087">
    <property type="entry name" value="Cu-oxidase_fam"/>
</dbReference>
<evidence type="ECO:0000313" key="22">
    <source>
        <dbReference type="EMBL" id="KAF4477776.1"/>
    </source>
</evidence>
<dbReference type="EMBL" id="ANPB02000008">
    <property type="protein sequence ID" value="KAF4477776.1"/>
    <property type="molecule type" value="Genomic_DNA"/>
</dbReference>
<comment type="subcellular location">
    <subcellularLocation>
        <location evidence="16">Cell membrane</location>
        <topology evidence="16">Single-pass type I membrane protein</topology>
        <orientation evidence="16">Extracellular side</orientation>
    </subcellularLocation>
</comment>
<evidence type="ECO:0000256" key="1">
    <source>
        <dbReference type="ARBA" id="ARBA00010609"/>
    </source>
</evidence>
<dbReference type="InterPro" id="IPR001117">
    <property type="entry name" value="Cu-oxidase_2nd"/>
</dbReference>
<evidence type="ECO:0000313" key="23">
    <source>
        <dbReference type="Proteomes" id="UP000011096"/>
    </source>
</evidence>
<evidence type="ECO:0000256" key="8">
    <source>
        <dbReference type="ARBA" id="ARBA00022737"/>
    </source>
</evidence>
<evidence type="ECO:0000256" key="17">
    <source>
        <dbReference type="SAM" id="MobiDB-lite"/>
    </source>
</evidence>
<keyword evidence="11" id="KW-0408">Iron</keyword>
<keyword evidence="10" id="KW-0560">Oxidoreductase</keyword>
<evidence type="ECO:0000256" key="4">
    <source>
        <dbReference type="ARBA" id="ARBA00022496"/>
    </source>
</evidence>
<evidence type="ECO:0000256" key="14">
    <source>
        <dbReference type="ARBA" id="ARBA00023136"/>
    </source>
</evidence>
<proteinExistence type="inferred from homology"/>
<evidence type="ECO:0000256" key="11">
    <source>
        <dbReference type="ARBA" id="ARBA00023004"/>
    </source>
</evidence>
<dbReference type="CDD" id="cd13877">
    <property type="entry name" value="CuRO_2_Fet3p_like"/>
    <property type="match status" value="1"/>
</dbReference>
<feature type="region of interest" description="Disordered" evidence="17">
    <location>
        <begin position="643"/>
        <end position="677"/>
    </location>
</feature>
<feature type="transmembrane region" description="Helical" evidence="18">
    <location>
        <begin position="617"/>
        <end position="639"/>
    </location>
</feature>
<dbReference type="PANTHER" id="PTHR11709:SF361">
    <property type="entry name" value="IRON TRANSPORT MULTICOPPER OXIDASE FET3"/>
    <property type="match status" value="1"/>
</dbReference>
<keyword evidence="14 18" id="KW-0472">Membrane</keyword>
<dbReference type="PANTHER" id="PTHR11709">
    <property type="entry name" value="MULTI-COPPER OXIDASE"/>
    <property type="match status" value="1"/>
</dbReference>
<dbReference type="SUPFAM" id="SSF49503">
    <property type="entry name" value="Cupredoxins"/>
    <property type="match status" value="3"/>
</dbReference>
<dbReference type="GO" id="GO:0033573">
    <property type="term" value="C:high-affinity iron permease complex"/>
    <property type="evidence" value="ECO:0007669"/>
    <property type="project" value="TreeGrafter"/>
</dbReference>
<dbReference type="GO" id="GO:0010106">
    <property type="term" value="P:cellular response to iron ion starvation"/>
    <property type="evidence" value="ECO:0007669"/>
    <property type="project" value="TreeGrafter"/>
</dbReference>
<evidence type="ECO:0000256" key="12">
    <source>
        <dbReference type="ARBA" id="ARBA00023008"/>
    </source>
</evidence>
<keyword evidence="2" id="KW-0813">Transport</keyword>
<evidence type="ECO:0000256" key="7">
    <source>
        <dbReference type="ARBA" id="ARBA00022729"/>
    </source>
</evidence>
<evidence type="ECO:0000259" key="21">
    <source>
        <dbReference type="Pfam" id="PF07732"/>
    </source>
</evidence>
<evidence type="ECO:0000256" key="15">
    <source>
        <dbReference type="ARBA" id="ARBA00023180"/>
    </source>
</evidence>
<dbReference type="InParanoid" id="A0A7J6IPY9"/>
<feature type="domain" description="Plastocyanin-like" evidence="21">
    <location>
        <begin position="93"/>
        <end position="208"/>
    </location>
</feature>
<feature type="compositionally biased region" description="Low complexity" evidence="17">
    <location>
        <begin position="643"/>
        <end position="652"/>
    </location>
</feature>
<name>A0A7J6IPY9_COLFN</name>
<dbReference type="FunFam" id="2.60.40.420:FF:000025">
    <property type="entry name" value="FET5p Multicopper oxidase"/>
    <property type="match status" value="1"/>
</dbReference>
<feature type="domain" description="Plastocyanin-like" evidence="19">
    <location>
        <begin position="217"/>
        <end position="364"/>
    </location>
</feature>
<organism evidence="22 23">
    <name type="scientific">Colletotrichum fructicola (strain Nara gc5)</name>
    <name type="common">Anthracnose fungus</name>
    <name type="synonym">Colletotrichum gloeosporioides (strain Nara gc5)</name>
    <dbReference type="NCBI Taxonomy" id="1213859"/>
    <lineage>
        <taxon>Eukaryota</taxon>
        <taxon>Fungi</taxon>
        <taxon>Dikarya</taxon>
        <taxon>Ascomycota</taxon>
        <taxon>Pezizomycotina</taxon>
        <taxon>Sordariomycetes</taxon>
        <taxon>Hypocreomycetidae</taxon>
        <taxon>Glomerellales</taxon>
        <taxon>Glomerellaceae</taxon>
        <taxon>Colletotrichum</taxon>
        <taxon>Colletotrichum gloeosporioides species complex</taxon>
    </lineage>
</organism>
<dbReference type="AlphaFoldDB" id="A0A7J6IPY9"/>
<evidence type="ECO:0000256" key="2">
    <source>
        <dbReference type="ARBA" id="ARBA00022448"/>
    </source>
</evidence>
<evidence type="ECO:0000259" key="20">
    <source>
        <dbReference type="Pfam" id="PF07731"/>
    </source>
</evidence>
<dbReference type="InterPro" id="IPR044130">
    <property type="entry name" value="CuRO_2_Fet3-like"/>
</dbReference>
<dbReference type="CDD" id="cd13851">
    <property type="entry name" value="CuRO_1_Fet3p"/>
    <property type="match status" value="1"/>
</dbReference>
<dbReference type="GO" id="GO:0005507">
    <property type="term" value="F:copper ion binding"/>
    <property type="evidence" value="ECO:0007669"/>
    <property type="project" value="InterPro"/>
</dbReference>
<dbReference type="GO" id="GO:0033215">
    <property type="term" value="P:reductive iron assimilation"/>
    <property type="evidence" value="ECO:0007669"/>
    <property type="project" value="TreeGrafter"/>
</dbReference>
<dbReference type="PROSITE" id="PS00079">
    <property type="entry name" value="MULTICOPPER_OXIDASE1"/>
    <property type="match status" value="1"/>
</dbReference>
<feature type="region of interest" description="Disordered" evidence="17">
    <location>
        <begin position="1"/>
        <end position="35"/>
    </location>
</feature>
<dbReference type="Pfam" id="PF07731">
    <property type="entry name" value="Cu-oxidase_2"/>
    <property type="match status" value="1"/>
</dbReference>
<keyword evidence="23" id="KW-1185">Reference proteome</keyword>
<accession>A0A7J6IPY9</accession>
<dbReference type="GO" id="GO:0004322">
    <property type="term" value="F:ferroxidase activity"/>
    <property type="evidence" value="ECO:0007669"/>
    <property type="project" value="TreeGrafter"/>
</dbReference>
<dbReference type="FunFam" id="2.60.40.420:FF:000024">
    <property type="entry name" value="FET5p Multicopper oxidase"/>
    <property type="match status" value="1"/>
</dbReference>
<dbReference type="PROSITE" id="PS00080">
    <property type="entry name" value="MULTICOPPER_OXIDASE2"/>
    <property type="match status" value="1"/>
</dbReference>
<keyword evidence="9 18" id="KW-1133">Transmembrane helix</keyword>
<dbReference type="InterPro" id="IPR033138">
    <property type="entry name" value="Cu_oxidase_CS"/>
</dbReference>
<evidence type="ECO:0000256" key="18">
    <source>
        <dbReference type="SAM" id="Phobius"/>
    </source>
</evidence>
<reference evidence="22 23" key="2">
    <citation type="submission" date="2020-04" db="EMBL/GenBank/DDBJ databases">
        <title>Genome sequencing and assembly of multiple isolates from the Colletotrichum gloeosporioides species complex.</title>
        <authorList>
            <person name="Gan P."/>
            <person name="Shirasu K."/>
        </authorList>
    </citation>
    <scope>NUCLEOTIDE SEQUENCE [LARGE SCALE GENOMIC DNA]</scope>
    <source>
        <strain evidence="22 23">Nara gc5</strain>
    </source>
</reference>
<reference evidence="22 23" key="1">
    <citation type="submission" date="2012-08" db="EMBL/GenBank/DDBJ databases">
        <authorList>
            <person name="Gan P.H.P."/>
            <person name="Ikeda K."/>
            <person name="Irieda H."/>
            <person name="Narusaka M."/>
            <person name="O'Connell R.J."/>
            <person name="Narusaka Y."/>
            <person name="Takano Y."/>
            <person name="Kubo Y."/>
            <person name="Shirasu K."/>
        </authorList>
    </citation>
    <scope>NUCLEOTIDE SEQUENCE [LARGE SCALE GENOMIC DNA]</scope>
    <source>
        <strain evidence="22 23">Nara gc5</strain>
    </source>
</reference>
<dbReference type="InterPro" id="IPR008972">
    <property type="entry name" value="Cupredoxin"/>
</dbReference>
<keyword evidence="13" id="KW-0406">Ion transport</keyword>
<protein>
    <submittedName>
        <fullName evidence="22">Iron transport multicopper oxidase fetC</fullName>
    </submittedName>
</protein>
<feature type="compositionally biased region" description="Polar residues" evidence="17">
    <location>
        <begin position="658"/>
        <end position="677"/>
    </location>
</feature>
<keyword evidence="12" id="KW-0186">Copper</keyword>
<dbReference type="FunCoup" id="A0A7J6IPY9">
    <property type="interactions" value="742"/>
</dbReference>
<keyword evidence="5 18" id="KW-0812">Transmembrane</keyword>
<keyword evidence="3" id="KW-1003">Cell membrane</keyword>
<dbReference type="InterPro" id="IPR011706">
    <property type="entry name" value="Cu-oxidase_C"/>
</dbReference>
<evidence type="ECO:0000256" key="10">
    <source>
        <dbReference type="ARBA" id="ARBA00023002"/>
    </source>
</evidence>
<evidence type="ECO:0000256" key="3">
    <source>
        <dbReference type="ARBA" id="ARBA00022475"/>
    </source>
</evidence>
<dbReference type="FunFam" id="2.60.40.420:FF:000022">
    <property type="entry name" value="FET5p Multicopper oxidase"/>
    <property type="match status" value="1"/>
</dbReference>
<keyword evidence="15" id="KW-0325">Glycoprotein</keyword>
<dbReference type="CDD" id="cd13899">
    <property type="entry name" value="CuRO_3_Fet3p"/>
    <property type="match status" value="1"/>
</dbReference>
<evidence type="ECO:0000256" key="9">
    <source>
        <dbReference type="ARBA" id="ARBA00022989"/>
    </source>
</evidence>
<dbReference type="Pfam" id="PF00394">
    <property type="entry name" value="Cu-oxidase"/>
    <property type="match status" value="1"/>
</dbReference>
<evidence type="ECO:0000256" key="16">
    <source>
        <dbReference type="ARBA" id="ARBA00037814"/>
    </source>
</evidence>
<dbReference type="OrthoDB" id="2121828at2759"/>
<dbReference type="Gene3D" id="2.60.40.420">
    <property type="entry name" value="Cupredoxins - blue copper proteins"/>
    <property type="match status" value="3"/>
</dbReference>
<dbReference type="Proteomes" id="UP000011096">
    <property type="component" value="Unassembled WGS sequence"/>
</dbReference>
<sequence length="677" mass="74428">MIGTQPSSVPCPDISSSRSSSKEDRLPLCQSSRPSSNSLLLSRVILPRDSFFDIESWFLNRPVGMAKALLLALACSTLRQVTAATVTYDFSIGWVRANPDGAFERPVIGINGQWPIPRIEANIGDNIIVNAYNALGNQSTSLHFHGLFMNGTTHMDGPSQVSQCPIPPGSNFTYNFTITQPGTYWYHSHTKSQYPDGLRGPLIIHDPDNPYKDQFDEEVIVTLSDWYHEQMQVLIPPFMSKTNPTGAEPVPKAALMNETQNLTISIQPGKTYFFRVINIGAFAGQYLWFEGHNISIVEVDGVYTQPAEADMIYLSAAQRCSFLLTTKNDTTQNYPIVGSMDTTLFDTLPDDLNWNVTGWLTYDSSKSFPEPALIDGDFQPFDDMTLVPHDSLERFGEPEQTVELDVIMDNLGDGANYAFFNNISYASPKVPTLYTALTTGDTATNPEVYGTYTHSFVLKKDEIVQIVVNNLDTGRHPFHLHGHHFQALYRGEESSGTFEQSNMTESDFPQVPMRRDTLVIWPEGNIVLRFKADNPGVWLFHCHIEWHVTSGLLATFVEAPLELQKSLTLPQNHLDVCNAGNVPTAGNAAANTVDLLDLSGQNSPPAPLPAGFTTGGIVAFVFSCLTGLLGVLVVCWYGMAGSGSTSNTSPSSMAVQEPATTQISDDGNQKQPISSSR</sequence>
<feature type="compositionally biased region" description="Low complexity" evidence="17">
    <location>
        <begin position="1"/>
        <end position="19"/>
    </location>
</feature>
<evidence type="ECO:0000259" key="19">
    <source>
        <dbReference type="Pfam" id="PF00394"/>
    </source>
</evidence>